<evidence type="ECO:0000313" key="2">
    <source>
        <dbReference type="EMBL" id="KAH3782195.1"/>
    </source>
</evidence>
<reference evidence="2" key="1">
    <citation type="journal article" date="2019" name="bioRxiv">
        <title>The Genome of the Zebra Mussel, Dreissena polymorpha: A Resource for Invasive Species Research.</title>
        <authorList>
            <person name="McCartney M.A."/>
            <person name="Auch B."/>
            <person name="Kono T."/>
            <person name="Mallez S."/>
            <person name="Zhang Y."/>
            <person name="Obille A."/>
            <person name="Becker A."/>
            <person name="Abrahante J.E."/>
            <person name="Garbe J."/>
            <person name="Badalamenti J.P."/>
            <person name="Herman A."/>
            <person name="Mangelson H."/>
            <person name="Liachko I."/>
            <person name="Sullivan S."/>
            <person name="Sone E.D."/>
            <person name="Koren S."/>
            <person name="Silverstein K.A.T."/>
            <person name="Beckman K.B."/>
            <person name="Gohl D.M."/>
        </authorList>
    </citation>
    <scope>NUCLEOTIDE SEQUENCE</scope>
    <source>
        <strain evidence="2">Duluth1</strain>
        <tissue evidence="2">Whole animal</tissue>
    </source>
</reference>
<evidence type="ECO:0000256" key="1">
    <source>
        <dbReference type="SAM" id="MobiDB-lite"/>
    </source>
</evidence>
<organism evidence="2 3">
    <name type="scientific">Dreissena polymorpha</name>
    <name type="common">Zebra mussel</name>
    <name type="synonym">Mytilus polymorpha</name>
    <dbReference type="NCBI Taxonomy" id="45954"/>
    <lineage>
        <taxon>Eukaryota</taxon>
        <taxon>Metazoa</taxon>
        <taxon>Spiralia</taxon>
        <taxon>Lophotrochozoa</taxon>
        <taxon>Mollusca</taxon>
        <taxon>Bivalvia</taxon>
        <taxon>Autobranchia</taxon>
        <taxon>Heteroconchia</taxon>
        <taxon>Euheterodonta</taxon>
        <taxon>Imparidentia</taxon>
        <taxon>Neoheterodontei</taxon>
        <taxon>Myida</taxon>
        <taxon>Dreissenoidea</taxon>
        <taxon>Dreissenidae</taxon>
        <taxon>Dreissena</taxon>
    </lineage>
</organism>
<protein>
    <submittedName>
        <fullName evidence="2">Uncharacterized protein</fullName>
    </submittedName>
</protein>
<proteinExistence type="predicted"/>
<gene>
    <name evidence="2" type="ORF">DPMN_160107</name>
</gene>
<keyword evidence="3" id="KW-1185">Reference proteome</keyword>
<evidence type="ECO:0000313" key="3">
    <source>
        <dbReference type="Proteomes" id="UP000828390"/>
    </source>
</evidence>
<name>A0A9D4IPT4_DREPO</name>
<feature type="region of interest" description="Disordered" evidence="1">
    <location>
        <begin position="65"/>
        <end position="90"/>
    </location>
</feature>
<comment type="caution">
    <text evidence="2">The sequence shown here is derived from an EMBL/GenBank/DDBJ whole genome shotgun (WGS) entry which is preliminary data.</text>
</comment>
<dbReference type="EMBL" id="JAIWYP010000008">
    <property type="protein sequence ID" value="KAH3782195.1"/>
    <property type="molecule type" value="Genomic_DNA"/>
</dbReference>
<dbReference type="Proteomes" id="UP000828390">
    <property type="component" value="Unassembled WGS sequence"/>
</dbReference>
<reference evidence="2" key="2">
    <citation type="submission" date="2020-11" db="EMBL/GenBank/DDBJ databases">
        <authorList>
            <person name="McCartney M.A."/>
            <person name="Auch B."/>
            <person name="Kono T."/>
            <person name="Mallez S."/>
            <person name="Becker A."/>
            <person name="Gohl D.M."/>
            <person name="Silverstein K.A.T."/>
            <person name="Koren S."/>
            <person name="Bechman K.B."/>
            <person name="Herman A."/>
            <person name="Abrahante J.E."/>
            <person name="Garbe J."/>
        </authorList>
    </citation>
    <scope>NUCLEOTIDE SEQUENCE</scope>
    <source>
        <strain evidence="2">Duluth1</strain>
        <tissue evidence="2">Whole animal</tissue>
    </source>
</reference>
<feature type="compositionally biased region" description="Basic and acidic residues" evidence="1">
    <location>
        <begin position="65"/>
        <end position="78"/>
    </location>
</feature>
<dbReference type="AlphaFoldDB" id="A0A9D4IPT4"/>
<sequence>MPRLSSHSSSVSTPIFDETPFIGLTDEFERFLEDPFRGTKRAREAEAEKIVNDFILKVPSLIRGTEDVSQKRSEDPRIQKSVKTVKRQIM</sequence>
<accession>A0A9D4IPT4</accession>